<dbReference type="STRING" id="765440.A0A0C3BDZ6"/>
<reference evidence="1 2" key="1">
    <citation type="submission" date="2014-04" db="EMBL/GenBank/DDBJ databases">
        <authorList>
            <consortium name="DOE Joint Genome Institute"/>
            <person name="Kuo A."/>
            <person name="Tarkka M."/>
            <person name="Buscot F."/>
            <person name="Kohler A."/>
            <person name="Nagy L.G."/>
            <person name="Floudas D."/>
            <person name="Copeland A."/>
            <person name="Barry K.W."/>
            <person name="Cichocki N."/>
            <person name="Veneault-Fourrey C."/>
            <person name="LaButti K."/>
            <person name="Lindquist E.A."/>
            <person name="Lipzen A."/>
            <person name="Lundell T."/>
            <person name="Morin E."/>
            <person name="Murat C."/>
            <person name="Sun H."/>
            <person name="Tunlid A."/>
            <person name="Henrissat B."/>
            <person name="Grigoriev I.V."/>
            <person name="Hibbett D.S."/>
            <person name="Martin F."/>
            <person name="Nordberg H.P."/>
            <person name="Cantor M.N."/>
            <person name="Hua S.X."/>
        </authorList>
    </citation>
    <scope>NUCLEOTIDE SEQUENCE [LARGE SCALE GENOMIC DNA]</scope>
    <source>
        <strain evidence="1 2">F 1598</strain>
    </source>
</reference>
<proteinExistence type="predicted"/>
<accession>A0A0C3BDZ6</accession>
<dbReference type="EMBL" id="KN833046">
    <property type="protein sequence ID" value="KIM75527.1"/>
    <property type="molecule type" value="Genomic_DNA"/>
</dbReference>
<keyword evidence="2" id="KW-1185">Reference proteome</keyword>
<dbReference type="AlphaFoldDB" id="A0A0C3BDZ6"/>
<dbReference type="HOGENOM" id="CLU_142395_0_0_1"/>
<dbReference type="Proteomes" id="UP000054166">
    <property type="component" value="Unassembled WGS sequence"/>
</dbReference>
<name>A0A0C3BDZ6_PILCF</name>
<gene>
    <name evidence="1" type="ORF">PILCRDRAFT_41199</name>
</gene>
<dbReference type="OrthoDB" id="3268967at2759"/>
<protein>
    <submittedName>
        <fullName evidence="1">Uncharacterized protein</fullName>
    </submittedName>
</protein>
<organism evidence="1 2">
    <name type="scientific">Piloderma croceum (strain F 1598)</name>
    <dbReference type="NCBI Taxonomy" id="765440"/>
    <lineage>
        <taxon>Eukaryota</taxon>
        <taxon>Fungi</taxon>
        <taxon>Dikarya</taxon>
        <taxon>Basidiomycota</taxon>
        <taxon>Agaricomycotina</taxon>
        <taxon>Agaricomycetes</taxon>
        <taxon>Agaricomycetidae</taxon>
        <taxon>Atheliales</taxon>
        <taxon>Atheliaceae</taxon>
        <taxon>Piloderma</taxon>
    </lineage>
</organism>
<evidence type="ECO:0000313" key="2">
    <source>
        <dbReference type="Proteomes" id="UP000054166"/>
    </source>
</evidence>
<dbReference type="InParanoid" id="A0A0C3BDZ6"/>
<sequence>MNTVNASTGFSGFQLHLGQSPHIILPIVPNELPVELQDAAETATTIIDQLKNDVAKITQVHHSSGSHAPDPLFHVDDLVMLSTANRCHKYKKKGK</sequence>
<reference evidence="2" key="2">
    <citation type="submission" date="2015-01" db="EMBL/GenBank/DDBJ databases">
        <title>Evolutionary Origins and Diversification of the Mycorrhizal Mutualists.</title>
        <authorList>
            <consortium name="DOE Joint Genome Institute"/>
            <consortium name="Mycorrhizal Genomics Consortium"/>
            <person name="Kohler A."/>
            <person name="Kuo A."/>
            <person name="Nagy L.G."/>
            <person name="Floudas D."/>
            <person name="Copeland A."/>
            <person name="Barry K.W."/>
            <person name="Cichocki N."/>
            <person name="Veneault-Fourrey C."/>
            <person name="LaButti K."/>
            <person name="Lindquist E.A."/>
            <person name="Lipzen A."/>
            <person name="Lundell T."/>
            <person name="Morin E."/>
            <person name="Murat C."/>
            <person name="Riley R."/>
            <person name="Ohm R."/>
            <person name="Sun H."/>
            <person name="Tunlid A."/>
            <person name="Henrissat B."/>
            <person name="Grigoriev I.V."/>
            <person name="Hibbett D.S."/>
            <person name="Martin F."/>
        </authorList>
    </citation>
    <scope>NUCLEOTIDE SEQUENCE [LARGE SCALE GENOMIC DNA]</scope>
    <source>
        <strain evidence="2">F 1598</strain>
    </source>
</reference>
<evidence type="ECO:0000313" key="1">
    <source>
        <dbReference type="EMBL" id="KIM75527.1"/>
    </source>
</evidence>
<feature type="non-terminal residue" evidence="1">
    <location>
        <position position="95"/>
    </location>
</feature>